<reference evidence="3 4" key="1">
    <citation type="submission" date="2015-03" db="EMBL/GenBank/DDBJ databases">
        <authorList>
            <person name="Lepp D."/>
            <person name="Hassan Y.I."/>
            <person name="Li X.-Z."/>
            <person name="Zhou T."/>
        </authorList>
    </citation>
    <scope>NUCLEOTIDE SEQUENCE [LARGE SCALE GENOMIC DNA]</scope>
    <source>
        <strain evidence="3 4">E84</strain>
    </source>
</reference>
<dbReference type="PANTHER" id="PTHR30157">
    <property type="entry name" value="FERRIC REDUCTASE, NADPH-DEPENDENT"/>
    <property type="match status" value="1"/>
</dbReference>
<organism evidence="3 4">
    <name type="scientific">Devosia epidermidihirudinis</name>
    <dbReference type="NCBI Taxonomy" id="1293439"/>
    <lineage>
        <taxon>Bacteria</taxon>
        <taxon>Pseudomonadati</taxon>
        <taxon>Pseudomonadota</taxon>
        <taxon>Alphaproteobacteria</taxon>
        <taxon>Hyphomicrobiales</taxon>
        <taxon>Devosiaceae</taxon>
        <taxon>Devosia</taxon>
    </lineage>
</organism>
<sequence length="295" mass="33160">MTKKFHDVVVLSRKYLTPGMIRITFGGENLRGFPSTGVGDEYLRLFFPNEETGKLHLPHIDEDGRWTYPDGQDAIRCSTYTVRNYRAALGEMDIDFVVHKGGVASEWAQRAEPGDKITLNNPRGLYTPPADIVWQLLVADATGLPALARILEQTPKNVQSRVFVEVAQAEDEQELPAHSGATVTWLHKSGNGVAPSRLGDVVRAVPLPTTPGYVWVAGEQKVVRGIRKFVRQELKLPAERYELVGYWTANAEEWEAKWEALDPSVRAQIDAAWDSGRDQEELRDEYDDTLERFGL</sequence>
<dbReference type="OrthoDB" id="9814826at2"/>
<dbReference type="GO" id="GO:0016491">
    <property type="term" value="F:oxidoreductase activity"/>
    <property type="evidence" value="ECO:0007669"/>
    <property type="project" value="InterPro"/>
</dbReference>
<dbReference type="EMBL" id="LANJ01000046">
    <property type="protein sequence ID" value="KKC35242.1"/>
    <property type="molecule type" value="Genomic_DNA"/>
</dbReference>
<dbReference type="InterPro" id="IPR039261">
    <property type="entry name" value="FNR_nucleotide-bd"/>
</dbReference>
<dbReference type="CDD" id="cd06193">
    <property type="entry name" value="siderophore_interacting"/>
    <property type="match status" value="1"/>
</dbReference>
<dbReference type="InterPro" id="IPR007037">
    <property type="entry name" value="SIP_rossman_dom"/>
</dbReference>
<dbReference type="InterPro" id="IPR017927">
    <property type="entry name" value="FAD-bd_FR_type"/>
</dbReference>
<evidence type="ECO:0000313" key="4">
    <source>
        <dbReference type="Proteomes" id="UP000033411"/>
    </source>
</evidence>
<dbReference type="PANTHER" id="PTHR30157:SF0">
    <property type="entry name" value="NADPH-DEPENDENT FERRIC-CHELATE REDUCTASE"/>
    <property type="match status" value="1"/>
</dbReference>
<evidence type="ECO:0000259" key="2">
    <source>
        <dbReference type="PROSITE" id="PS51384"/>
    </source>
</evidence>
<protein>
    <submittedName>
        <fullName evidence="3">Siderophore synthetase</fullName>
    </submittedName>
</protein>
<evidence type="ECO:0000256" key="1">
    <source>
        <dbReference type="ARBA" id="ARBA00035644"/>
    </source>
</evidence>
<name>A0A0F5Q2W7_9HYPH</name>
<dbReference type="RefSeq" id="WP_046138998.1">
    <property type="nucleotide sequence ID" value="NZ_LANJ01000046.1"/>
</dbReference>
<dbReference type="Pfam" id="PF08021">
    <property type="entry name" value="FAD_binding_9"/>
    <property type="match status" value="1"/>
</dbReference>
<dbReference type="InterPro" id="IPR039374">
    <property type="entry name" value="SIP_fam"/>
</dbReference>
<dbReference type="Pfam" id="PF04954">
    <property type="entry name" value="SIP"/>
    <property type="match status" value="1"/>
</dbReference>
<proteinExistence type="inferred from homology"/>
<feature type="domain" description="FAD-binding FR-type" evidence="2">
    <location>
        <begin position="3"/>
        <end position="129"/>
    </location>
</feature>
<dbReference type="Gene3D" id="2.40.30.10">
    <property type="entry name" value="Translation factors"/>
    <property type="match status" value="1"/>
</dbReference>
<keyword evidence="4" id="KW-1185">Reference proteome</keyword>
<dbReference type="STRING" id="1293439.WH87_16700"/>
<dbReference type="AlphaFoldDB" id="A0A0F5Q2W7"/>
<evidence type="ECO:0000313" key="3">
    <source>
        <dbReference type="EMBL" id="KKC35242.1"/>
    </source>
</evidence>
<comment type="similarity">
    <text evidence="1">Belongs to the SIP oxidoreductase family.</text>
</comment>
<accession>A0A0F5Q2W7</accession>
<comment type="caution">
    <text evidence="3">The sequence shown here is derived from an EMBL/GenBank/DDBJ whole genome shotgun (WGS) entry which is preliminary data.</text>
</comment>
<dbReference type="Proteomes" id="UP000033411">
    <property type="component" value="Unassembled WGS sequence"/>
</dbReference>
<dbReference type="PATRIC" id="fig|1293439.3.peg.3407"/>
<dbReference type="PROSITE" id="PS51384">
    <property type="entry name" value="FAD_FR"/>
    <property type="match status" value="1"/>
</dbReference>
<gene>
    <name evidence="3" type="ORF">WH87_16700</name>
</gene>
<dbReference type="Gene3D" id="3.40.50.80">
    <property type="entry name" value="Nucleotide-binding domain of ferredoxin-NADP reductase (FNR) module"/>
    <property type="match status" value="1"/>
</dbReference>
<dbReference type="InterPro" id="IPR017938">
    <property type="entry name" value="Riboflavin_synthase-like_b-brl"/>
</dbReference>
<dbReference type="SUPFAM" id="SSF63380">
    <property type="entry name" value="Riboflavin synthase domain-like"/>
    <property type="match status" value="1"/>
</dbReference>
<dbReference type="InterPro" id="IPR013113">
    <property type="entry name" value="SIP_FAD-bd"/>
</dbReference>